<dbReference type="AlphaFoldDB" id="A0AAX3LRN8"/>
<dbReference type="InterPro" id="IPR036291">
    <property type="entry name" value="NAD(P)-bd_dom_sf"/>
</dbReference>
<protein>
    <submittedName>
        <fullName evidence="2">NAD(P)-binding domain-containing protein</fullName>
    </submittedName>
</protein>
<dbReference type="RefSeq" id="WP_271689134.1">
    <property type="nucleotide sequence ID" value="NZ_CP116423.1"/>
</dbReference>
<dbReference type="GO" id="GO:0050661">
    <property type="term" value="F:NADP binding"/>
    <property type="evidence" value="ECO:0007669"/>
    <property type="project" value="InterPro"/>
</dbReference>
<proteinExistence type="predicted"/>
<accession>A0AAX3LRN8</accession>
<sequence length="123" mass="12766">MRIAVIGNGNVGSGLSRILGEAGHEVTTIGRNDDLSTAVAKAEVVVVATPCGAIADLADKADFPVLLGATWAHSGFGWSFSNEGGGWEYPLFWAVVQGVVAVLGRGAFALRVPQLDQRLGQFA</sequence>
<dbReference type="Proteomes" id="UP001210770">
    <property type="component" value="Chromosome"/>
</dbReference>
<dbReference type="SUPFAM" id="SSF51735">
    <property type="entry name" value="NAD(P)-binding Rossmann-fold domains"/>
    <property type="match status" value="1"/>
</dbReference>
<reference evidence="2" key="1">
    <citation type="submission" date="2023-01" db="EMBL/GenBank/DDBJ databases">
        <title>Comparative genomic analysis of cold water coral derived Sulfitobacter faviae: insights into their metabolism and habitat adaptation.</title>
        <authorList>
            <person name="Guo Y."/>
            <person name="Lin S."/>
            <person name="Huang Z."/>
            <person name="Tang K."/>
            <person name="Wang X."/>
        </authorList>
    </citation>
    <scope>NUCLEOTIDE SEQUENCE</scope>
    <source>
        <strain evidence="2">SCSIO W_1865</strain>
    </source>
</reference>
<dbReference type="InterPro" id="IPR006115">
    <property type="entry name" value="6PGDH_NADP-bd"/>
</dbReference>
<evidence type="ECO:0000259" key="1">
    <source>
        <dbReference type="Pfam" id="PF03446"/>
    </source>
</evidence>
<evidence type="ECO:0000313" key="3">
    <source>
        <dbReference type="Proteomes" id="UP001210770"/>
    </source>
</evidence>
<gene>
    <name evidence="2" type="ORF">PL336_03590</name>
</gene>
<evidence type="ECO:0000313" key="2">
    <source>
        <dbReference type="EMBL" id="WCE70933.1"/>
    </source>
</evidence>
<name>A0AAX3LRN8_9RHOB</name>
<organism evidence="2 3">
    <name type="scientific">Sulfitobacter faviae</name>
    <dbReference type="NCBI Taxonomy" id="1775881"/>
    <lineage>
        <taxon>Bacteria</taxon>
        <taxon>Pseudomonadati</taxon>
        <taxon>Pseudomonadota</taxon>
        <taxon>Alphaproteobacteria</taxon>
        <taxon>Rhodobacterales</taxon>
        <taxon>Roseobacteraceae</taxon>
        <taxon>Sulfitobacter</taxon>
    </lineage>
</organism>
<dbReference type="Pfam" id="PF03446">
    <property type="entry name" value="NAD_binding_2"/>
    <property type="match status" value="1"/>
</dbReference>
<dbReference type="EMBL" id="CP116423">
    <property type="protein sequence ID" value="WCE70933.1"/>
    <property type="molecule type" value="Genomic_DNA"/>
</dbReference>
<feature type="domain" description="6-phosphogluconate dehydrogenase NADP-binding" evidence="1">
    <location>
        <begin position="2"/>
        <end position="62"/>
    </location>
</feature>
<dbReference type="Gene3D" id="3.40.50.720">
    <property type="entry name" value="NAD(P)-binding Rossmann-like Domain"/>
    <property type="match status" value="1"/>
</dbReference>